<accession>A0ABT3L555</accession>
<evidence type="ECO:0000313" key="2">
    <source>
        <dbReference type="Proteomes" id="UP001526426"/>
    </source>
</evidence>
<sequence>MKIISFLGLGSYQVTRYENPQKDKIYETKYYQEALAEFYKPESLYVFLTQKVENICPTKFEELPEEGGKFVRIKEDKSNWVQLQESFKAKFPKIKLIPVQNIPERNTPEDIWTIFNKVNECLEDDDEVIFDITHSFRSVPIVALLAVSYFRVVRKITIKGLLYGAFEARENDITPTFNLLPVVRLFDWLTATDQFLKTGNGNDLAELLKEAGGHTEALGNRILEISQGLQLLRPMDVMIAAEALPHDIEQSKPYLAIVVPPFEMLLKRVIDEYGQFALAEPTNYQENGKAALQKQLFEIEWYAKKGLDVQALSLAREWLPSLLCYHFELDPMDKQAREDMEFLLSGGVWKDKETKEILKESEYLQQWKGIEDQKRKPVAQVWGGGFHLANLRNDVLHSGFRKSPKTVKQIEETLQQIIDKLNEIAIAWGII</sequence>
<dbReference type="NCBIfam" id="TIGR02221">
    <property type="entry name" value="cas_TM1812"/>
    <property type="match status" value="1"/>
</dbReference>
<dbReference type="CDD" id="cd09732">
    <property type="entry name" value="Csx1_III-U"/>
    <property type="match status" value="1"/>
</dbReference>
<dbReference type="Proteomes" id="UP001526426">
    <property type="component" value="Unassembled WGS sequence"/>
</dbReference>
<comment type="caution">
    <text evidence="1">The sequence shown here is derived from an EMBL/GenBank/DDBJ whole genome shotgun (WGS) entry which is preliminary data.</text>
</comment>
<dbReference type="InterPro" id="IPR011742">
    <property type="entry name" value="CRISPR-assoc_prot_TM1812"/>
</dbReference>
<organism evidence="1 2">
    <name type="scientific">Spirulina subsalsa FACHB-351</name>
    <dbReference type="NCBI Taxonomy" id="234711"/>
    <lineage>
        <taxon>Bacteria</taxon>
        <taxon>Bacillati</taxon>
        <taxon>Cyanobacteriota</taxon>
        <taxon>Cyanophyceae</taxon>
        <taxon>Spirulinales</taxon>
        <taxon>Spirulinaceae</taxon>
        <taxon>Spirulina</taxon>
    </lineage>
</organism>
<proteinExistence type="predicted"/>
<dbReference type="NCBIfam" id="TIGR02549">
    <property type="entry name" value="CRISPR_DxTHG"/>
    <property type="match status" value="1"/>
</dbReference>
<dbReference type="RefSeq" id="WP_265264390.1">
    <property type="nucleotide sequence ID" value="NZ_JAIHOM010000041.1"/>
</dbReference>
<dbReference type="InterPro" id="IPR013383">
    <property type="entry name" value="CRISPR-assoc_prot_DxTHG_CS"/>
</dbReference>
<gene>
    <name evidence="1" type="ORF">K4A83_10115</name>
</gene>
<reference evidence="1 2" key="1">
    <citation type="submission" date="2021-08" db="EMBL/GenBank/DDBJ databases">
        <title>Draft genome sequence of Spirulina subsalsa with high tolerance to salinity and hype-accumulation of phycocyanin.</title>
        <authorList>
            <person name="Pei H."/>
            <person name="Jiang L."/>
        </authorList>
    </citation>
    <scope>NUCLEOTIDE SEQUENCE [LARGE SCALE GENOMIC DNA]</scope>
    <source>
        <strain evidence="1 2">FACHB-351</strain>
    </source>
</reference>
<name>A0ABT3L555_9CYAN</name>
<keyword evidence="2" id="KW-1185">Reference proteome</keyword>
<evidence type="ECO:0000313" key="1">
    <source>
        <dbReference type="EMBL" id="MCW6036615.1"/>
    </source>
</evidence>
<dbReference type="EMBL" id="JAIHOM010000041">
    <property type="protein sequence ID" value="MCW6036615.1"/>
    <property type="molecule type" value="Genomic_DNA"/>
</dbReference>
<protein>
    <submittedName>
        <fullName evidence="1">TIGR02221 family CRISPR-associated protein</fullName>
    </submittedName>
</protein>
<dbReference type="SUPFAM" id="SSF160980">
    <property type="entry name" value="SSO1389-like"/>
    <property type="match status" value="1"/>
</dbReference>